<feature type="transmembrane region" description="Helical" evidence="8">
    <location>
        <begin position="23"/>
        <end position="40"/>
    </location>
</feature>
<reference evidence="10" key="1">
    <citation type="journal article" date="2015" name="Genome Announc.">
        <title>Complete Genome Sequence of the Bacteriochlorophyll b-Producing Photosynthetic Bacterium Blastochloris viridis.</title>
        <authorList>
            <person name="Tsukatani Y."/>
            <person name="Hirose Y."/>
            <person name="Harada J."/>
            <person name="Misawa N."/>
            <person name="Mori K."/>
            <person name="Inoue K."/>
            <person name="Tamiaki H."/>
        </authorList>
    </citation>
    <scope>NUCLEOTIDE SEQUENCE [LARGE SCALE GENOMIC DNA]</scope>
    <source>
        <strain evidence="10">DSM 133</strain>
    </source>
</reference>
<evidence type="ECO:0000256" key="7">
    <source>
        <dbReference type="ARBA" id="ARBA00023136"/>
    </source>
</evidence>
<dbReference type="Pfam" id="PF12698">
    <property type="entry name" value="ABC2_membrane_3"/>
    <property type="match status" value="1"/>
</dbReference>
<feature type="transmembrane region" description="Helical" evidence="8">
    <location>
        <begin position="287"/>
        <end position="304"/>
    </location>
</feature>
<evidence type="ECO:0000256" key="4">
    <source>
        <dbReference type="ARBA" id="ARBA00022475"/>
    </source>
</evidence>
<evidence type="ECO:0000256" key="3">
    <source>
        <dbReference type="ARBA" id="ARBA00022448"/>
    </source>
</evidence>
<dbReference type="PATRIC" id="fig|1079.6.peg.1156"/>
<accession>A0A0H5BNG7</accession>
<feature type="domain" description="ABC transmembrane type-2" evidence="9">
    <location>
        <begin position="137"/>
        <end position="369"/>
    </location>
</feature>
<dbReference type="GO" id="GO:0005886">
    <property type="term" value="C:plasma membrane"/>
    <property type="evidence" value="ECO:0007669"/>
    <property type="project" value="UniProtKB-SubCell"/>
</dbReference>
<keyword evidence="6 8" id="KW-1133">Transmembrane helix</keyword>
<dbReference type="AlphaFoldDB" id="A0A0H5BNG7"/>
<reference evidence="11" key="2">
    <citation type="submission" date="2015-11" db="EMBL/GenBank/DDBJ databases">
        <authorList>
            <person name="Zhang Y."/>
            <person name="Guo Z."/>
        </authorList>
    </citation>
    <scope>NUCLEOTIDE SEQUENCE</scope>
    <source>
        <strain evidence="11">1</strain>
    </source>
</reference>
<dbReference type="InterPro" id="IPR013525">
    <property type="entry name" value="ABC2_TM"/>
</dbReference>
<keyword evidence="7 8" id="KW-0472">Membrane</keyword>
<dbReference type="EMBL" id="LN907867">
    <property type="protein sequence ID" value="CUU41565.1"/>
    <property type="molecule type" value="Genomic_DNA"/>
</dbReference>
<feature type="transmembrane region" description="Helical" evidence="8">
    <location>
        <begin position="220"/>
        <end position="244"/>
    </location>
</feature>
<organism evidence="11 12">
    <name type="scientific">Blastochloris viridis</name>
    <name type="common">Rhodopseudomonas viridis</name>
    <dbReference type="NCBI Taxonomy" id="1079"/>
    <lineage>
        <taxon>Bacteria</taxon>
        <taxon>Pseudomonadati</taxon>
        <taxon>Pseudomonadota</taxon>
        <taxon>Alphaproteobacteria</taxon>
        <taxon>Hyphomicrobiales</taxon>
        <taxon>Blastochloridaceae</taxon>
        <taxon>Blastochloris</taxon>
    </lineage>
</organism>
<evidence type="ECO:0000256" key="1">
    <source>
        <dbReference type="ARBA" id="ARBA00004651"/>
    </source>
</evidence>
<comment type="subcellular location">
    <subcellularLocation>
        <location evidence="1">Cell membrane</location>
        <topology evidence="1">Multi-pass membrane protein</topology>
    </subcellularLocation>
</comment>
<dbReference type="EMBL" id="AP014854">
    <property type="protein sequence ID" value="BAR97793.1"/>
    <property type="molecule type" value="Genomic_DNA"/>
</dbReference>
<dbReference type="OrthoDB" id="9784671at2"/>
<dbReference type="Gene3D" id="3.40.1710.10">
    <property type="entry name" value="abc type-2 transporter like domain"/>
    <property type="match status" value="1"/>
</dbReference>
<dbReference type="PANTHER" id="PTHR30294:SF47">
    <property type="entry name" value="INNER MEMBRANE TRANSPORT PERMEASE YHHJ"/>
    <property type="match status" value="1"/>
</dbReference>
<evidence type="ECO:0000313" key="12">
    <source>
        <dbReference type="Proteomes" id="UP000065734"/>
    </source>
</evidence>
<name>A0A0H5BNG7_BLAVI</name>
<reference evidence="12" key="3">
    <citation type="journal article" date="2016" name="Genome Announc.">
        <title>Revised genome sequence of the purple photosynthetic bacterium Blastochloris viridis.</title>
        <authorList>
            <person name="Liu L.N."/>
            <person name="Faulkner M."/>
            <person name="Liu X."/>
            <person name="Huang F."/>
            <person name="Darby A.C."/>
            <person name="Hall N."/>
        </authorList>
    </citation>
    <scope>NUCLEOTIDE SEQUENCE [LARGE SCALE GENOMIC DNA]</scope>
    <source>
        <strain evidence="12">ATCC 19567 / DSM 133 / F</strain>
    </source>
</reference>
<dbReference type="STRING" id="1079.BVIR_1115"/>
<feature type="transmembrane region" description="Helical" evidence="8">
    <location>
        <begin position="344"/>
        <end position="364"/>
    </location>
</feature>
<keyword evidence="12" id="KW-1185">Reference proteome</keyword>
<protein>
    <submittedName>
        <fullName evidence="10">ABC-type multidrug transport system</fullName>
    </submittedName>
    <submittedName>
        <fullName evidence="11">Inner membrane transport permease yhhJ</fullName>
    </submittedName>
</protein>
<evidence type="ECO:0000256" key="5">
    <source>
        <dbReference type="ARBA" id="ARBA00022692"/>
    </source>
</evidence>
<gene>
    <name evidence="11" type="primary">yhhJ</name>
    <name evidence="10" type="ORF">BV133_200</name>
    <name evidence="11" type="ORF">BVIRIDIS_05580</name>
</gene>
<evidence type="ECO:0000256" key="2">
    <source>
        <dbReference type="ARBA" id="ARBA00007783"/>
    </source>
</evidence>
<keyword evidence="4" id="KW-1003">Cell membrane</keyword>
<evidence type="ECO:0000259" key="9">
    <source>
        <dbReference type="PROSITE" id="PS51012"/>
    </source>
</evidence>
<dbReference type="PANTHER" id="PTHR30294">
    <property type="entry name" value="MEMBRANE COMPONENT OF ABC TRANSPORTER YHHJ-RELATED"/>
    <property type="match status" value="1"/>
</dbReference>
<feature type="transmembrane region" description="Helical" evidence="8">
    <location>
        <begin position="176"/>
        <end position="199"/>
    </location>
</feature>
<evidence type="ECO:0000256" key="6">
    <source>
        <dbReference type="ARBA" id="ARBA00022989"/>
    </source>
</evidence>
<proteinExistence type="inferred from homology"/>
<evidence type="ECO:0000313" key="10">
    <source>
        <dbReference type="EMBL" id="BAR97793.1"/>
    </source>
</evidence>
<dbReference type="KEGG" id="bvr:BVIR_1115"/>
<dbReference type="Proteomes" id="UP000065734">
    <property type="component" value="Chromosome I"/>
</dbReference>
<feature type="transmembrane region" description="Helical" evidence="8">
    <location>
        <begin position="256"/>
        <end position="280"/>
    </location>
</feature>
<dbReference type="InterPro" id="IPR051449">
    <property type="entry name" value="ABC-2_transporter_component"/>
</dbReference>
<keyword evidence="3" id="KW-0813">Transport</keyword>
<sequence>MRALANIWTLGLKEFASLRHDRIMLVLLLYVFTGAIYSIAHGVSTEVVNASIGIVDSDHSQLSGRIASALQAPLFQSPVLLDRDQVDAAMEAGRITFVIDIPPSFEADVLRGNKPAVQILIDATAMTQAGVGSLDIQQIVLQEVTAWLQSRGVAASLPIEVKTRAFFNPNLDSIRFTSVMAIINFVTILSIVLVAAAVIREREHGTIEHLLVMPVTPAEIAVAKIWANGAVILVATFLSLVFMVEGVLKVPVHGSIALFLAGTAIYLFATTSLGILLATVAPTMPQFGLLAIPVFIVMNLLSGANTPLESMPELLQHIVQVSPTTHFVAFSQAILYRGASLDVVWPQIVVMAVIGAVVLGVALVRFRSMLASQAG</sequence>
<keyword evidence="5 8" id="KW-0812">Transmembrane</keyword>
<dbReference type="GO" id="GO:0140359">
    <property type="term" value="F:ABC-type transporter activity"/>
    <property type="evidence" value="ECO:0007669"/>
    <property type="project" value="InterPro"/>
</dbReference>
<evidence type="ECO:0000313" key="11">
    <source>
        <dbReference type="EMBL" id="CUU41565.1"/>
    </source>
</evidence>
<comment type="similarity">
    <text evidence="2">Belongs to the ABC-2 integral membrane protein family.</text>
</comment>
<evidence type="ECO:0000256" key="8">
    <source>
        <dbReference type="SAM" id="Phobius"/>
    </source>
</evidence>
<dbReference type="InterPro" id="IPR047817">
    <property type="entry name" value="ABC2_TM_bact-type"/>
</dbReference>
<dbReference type="RefSeq" id="WP_145911848.1">
    <property type="nucleotide sequence ID" value="NZ_AP014854.2"/>
</dbReference>
<dbReference type="PROSITE" id="PS51012">
    <property type="entry name" value="ABC_TM2"/>
    <property type="match status" value="1"/>
</dbReference>